<feature type="region of interest" description="Disordered" evidence="1">
    <location>
        <begin position="504"/>
        <end position="579"/>
    </location>
</feature>
<feature type="compositionally biased region" description="Polar residues" evidence="1">
    <location>
        <begin position="526"/>
        <end position="544"/>
    </location>
</feature>
<name>A0ABM3ZBY6_PANGU</name>
<dbReference type="RefSeq" id="XP_060545888.1">
    <property type="nucleotide sequence ID" value="XM_060689905.1"/>
</dbReference>
<feature type="region of interest" description="Disordered" evidence="1">
    <location>
        <begin position="1141"/>
        <end position="1163"/>
    </location>
</feature>
<dbReference type="Pfam" id="PF26399">
    <property type="entry name" value="PRM_STIL"/>
    <property type="match status" value="1"/>
</dbReference>
<dbReference type="Pfam" id="PF25775">
    <property type="entry name" value="CC_STIL"/>
    <property type="match status" value="1"/>
</dbReference>
<dbReference type="Proteomes" id="UP001652622">
    <property type="component" value="Unplaced"/>
</dbReference>
<dbReference type="InterPro" id="IPR057731">
    <property type="entry name" value="STIL_N"/>
</dbReference>
<evidence type="ECO:0000256" key="1">
    <source>
        <dbReference type="SAM" id="MobiDB-lite"/>
    </source>
</evidence>
<feature type="domain" description="STIL coiled coil region" evidence="3">
    <location>
        <begin position="739"/>
        <end position="767"/>
    </location>
</feature>
<dbReference type="InterPro" id="IPR058559">
    <property type="entry name" value="PRM_STIL"/>
</dbReference>
<organism evidence="4 6">
    <name type="scientific">Pantherophis guttatus</name>
    <name type="common">Corn snake</name>
    <name type="synonym">Elaphe guttata</name>
    <dbReference type="NCBI Taxonomy" id="94885"/>
    <lineage>
        <taxon>Eukaryota</taxon>
        <taxon>Metazoa</taxon>
        <taxon>Chordata</taxon>
        <taxon>Craniata</taxon>
        <taxon>Vertebrata</taxon>
        <taxon>Euteleostomi</taxon>
        <taxon>Lepidosauria</taxon>
        <taxon>Squamata</taxon>
        <taxon>Bifurcata</taxon>
        <taxon>Unidentata</taxon>
        <taxon>Episquamata</taxon>
        <taxon>Toxicofera</taxon>
        <taxon>Serpentes</taxon>
        <taxon>Colubroidea</taxon>
        <taxon>Colubridae</taxon>
        <taxon>Colubrinae</taxon>
        <taxon>Pantherophis</taxon>
    </lineage>
</organism>
<sequence>MESISPESQNQRGVWGKMPSFSFPASKFALWNPAPIGESTVSHLSYRNPKVIIAEKTLRLAHRHAKQSRKKPFTCFLIGTLAVDENGERVLLTVDRFDPGREEPNGLGKMPTAPLPGDFFIPCRIGAWECSSNDTIVHTFEDFNLAFKILHQNLNSQDSLELSKLLTLRVHISSMENMDNLNFDFHWAAVTVANVLKCIPVKPIPIIPTALARNLSSNMNIAHIQGTYKYGYLSMDQTRKLLLILESDPKACTLPLIGLWLSGLVHIHNPHVWAFCLRYLYSSSIQERVFSETGRFLVVLFALNYKDPKFYECLPYDGRTELDFQLLTCKETLHLFKEVEPSDKYPIQFELNSENINAETEFFSKISKNISINSLSIDCSPNKLSVSDHDSGVEDDASPRPFPRPHPINQPMTEIHPSVPELSIVLEGIPTESVPTSKQAVIKNQSSFVHQPAKMAYSVAHAPQHSQSSDAGRQIFASGAREPPPKQIPSHLKHRTASLKPYKGMQSPLQLQSSPAGSQAKRGCVPTSSPSISCNELPQNTSLHQRAIPSERPLANNDDVPQKGELSTNGFSAQKSNKPPVVSQYPWHACTLSPSYLGRPLGVRVPIQGPSCCSPCICNCQQYGHIQYSPANVWQGLCNDSPENRSGPTQESTKLMFHQNQEYVNGGCNPVYAASSPINVGHHGIIGNCSPVNNNTSTAVRMSSPVNHGNAQSHTTHSACMNLPAANTVSDNEMVELSSDVYRILGEQHRQIKLLQAQIQQLLEAQTLQSCASRSIENNSIQSEKQVEFVAMETQSSPGLHMKKSISIAVSTGASLFWNTPLEKKKESVKEDEVEISNEDITISMSAEKDSSQTSIASSLKAVDIPSFVDSVHIVEGGTNQSSAGLCNGPLAIGIDQASLQNENGNKCLQTNPSEETGNNFEPTDKQNFDCAITTPPTVSPNDQKMYQDLLGQVNRFLKESSDENGPSLKEDLIKDECTTSLKINKAQKRSSASDMVLRDKDSVLNATLKQLRNLGVNFDSPEKMNNVHKVENAGVLACINPEAIVPGLNYISFANVGMSGLTPTGADLSMEANAIALKYLNENQLSQLSLNHSSQRNSVTSSLQTLLQTNTEKSLMGLGLISPGNMSFATKRYMKKYGLLQSNDGSDDEEEQPSENYKSKESLQPVLHLDFNPVLEGFASWKGSSERTGEKQINFNPTPYKTESSCHLLHSEGPILRNVTNAVLPPRILHQTNETPHPFLKDLKPKMKLLPGEAEFTQHPDKENLNVHIVTGTPQNPSVDNLNQAENVNLVGTFLDVKQLRQLPKLF</sequence>
<feature type="compositionally biased region" description="Polar residues" evidence="1">
    <location>
        <begin position="507"/>
        <end position="517"/>
    </location>
</feature>
<reference evidence="5 6" key="1">
    <citation type="submission" date="2025-05" db="UniProtKB">
        <authorList>
            <consortium name="RefSeq"/>
        </authorList>
    </citation>
    <scope>IDENTIFICATION</scope>
    <source>
        <tissue evidence="5 6">Blood</tissue>
    </source>
</reference>
<dbReference type="Pfam" id="PF15253">
    <property type="entry name" value="STIL_N"/>
    <property type="match status" value="1"/>
</dbReference>
<evidence type="ECO:0000313" key="7">
    <source>
        <dbReference type="RefSeq" id="XP_060545888.1"/>
    </source>
</evidence>
<dbReference type="RefSeq" id="XP_060545886.1">
    <property type="nucleotide sequence ID" value="XM_060689903.1"/>
</dbReference>
<dbReference type="PANTHER" id="PTHR15128">
    <property type="entry name" value="TAL1 SCL INTERRUPTING LOCUS"/>
    <property type="match status" value="1"/>
</dbReference>
<dbReference type="PANTHER" id="PTHR15128:SF0">
    <property type="entry name" value="SCL-INTERRUPTING LOCUS PROTEIN"/>
    <property type="match status" value="1"/>
</dbReference>
<evidence type="ECO:0000259" key="3">
    <source>
        <dbReference type="Pfam" id="PF25775"/>
    </source>
</evidence>
<dbReference type="InterPro" id="IPR026123">
    <property type="entry name" value="STIL"/>
</dbReference>
<feature type="compositionally biased region" description="Polar residues" evidence="1">
    <location>
        <begin position="565"/>
        <end position="577"/>
    </location>
</feature>
<evidence type="ECO:0000313" key="4">
    <source>
        <dbReference type="Proteomes" id="UP001652622"/>
    </source>
</evidence>
<dbReference type="GeneID" id="117664192"/>
<evidence type="ECO:0000313" key="6">
    <source>
        <dbReference type="RefSeq" id="XP_060545887.1"/>
    </source>
</evidence>
<gene>
    <name evidence="5 6 7" type="primary">STIL</name>
</gene>
<evidence type="ECO:0000259" key="2">
    <source>
        <dbReference type="Pfam" id="PF15253"/>
    </source>
</evidence>
<protein>
    <submittedName>
        <fullName evidence="5 6">SCL-interrupting locus protein</fullName>
    </submittedName>
</protein>
<dbReference type="RefSeq" id="XP_060545887.1">
    <property type="nucleotide sequence ID" value="XM_060689904.1"/>
</dbReference>
<proteinExistence type="predicted"/>
<accession>A0ABM3ZBY6</accession>
<feature type="region of interest" description="Disordered" evidence="1">
    <location>
        <begin position="386"/>
        <end position="415"/>
    </location>
</feature>
<evidence type="ECO:0000313" key="5">
    <source>
        <dbReference type="RefSeq" id="XP_060545886.1"/>
    </source>
</evidence>
<dbReference type="InterPro" id="IPR057655">
    <property type="entry name" value="STIL_CC"/>
</dbReference>
<keyword evidence="4" id="KW-1185">Reference proteome</keyword>
<feature type="domain" description="STIL N-terminal" evidence="2">
    <location>
        <begin position="30"/>
        <end position="371"/>
    </location>
</feature>